<dbReference type="EMBL" id="VIWZ01000001">
    <property type="protein sequence ID" value="TWG14958.1"/>
    <property type="molecule type" value="Genomic_DNA"/>
</dbReference>
<gene>
    <name evidence="4" type="ORF">FHU34_11260</name>
</gene>
<evidence type="ECO:0000313" key="5">
    <source>
        <dbReference type="Proteomes" id="UP000317685"/>
    </source>
</evidence>
<evidence type="ECO:0000256" key="3">
    <source>
        <dbReference type="SAM" id="SignalP"/>
    </source>
</evidence>
<proteinExistence type="predicted"/>
<feature type="chain" id="PRO_5022241511" evidence="3">
    <location>
        <begin position="25"/>
        <end position="238"/>
    </location>
</feature>
<feature type="region of interest" description="Disordered" evidence="1">
    <location>
        <begin position="161"/>
        <end position="193"/>
    </location>
</feature>
<evidence type="ECO:0000313" key="4">
    <source>
        <dbReference type="EMBL" id="TWG14958.1"/>
    </source>
</evidence>
<keyword evidence="2" id="KW-0472">Membrane</keyword>
<accession>A0A561VTN2</accession>
<keyword evidence="3" id="KW-0732">Signal</keyword>
<dbReference type="NCBIfam" id="TIGR01167">
    <property type="entry name" value="LPXTG_anchor"/>
    <property type="match status" value="1"/>
</dbReference>
<dbReference type="AlphaFoldDB" id="A0A561VTN2"/>
<feature type="transmembrane region" description="Helical" evidence="2">
    <location>
        <begin position="211"/>
        <end position="229"/>
    </location>
</feature>
<dbReference type="OrthoDB" id="3386003at2"/>
<reference evidence="4 5" key="1">
    <citation type="submission" date="2019-06" db="EMBL/GenBank/DDBJ databases">
        <title>Sequencing the genomes of 1000 actinobacteria strains.</title>
        <authorList>
            <person name="Klenk H.-P."/>
        </authorList>
    </citation>
    <scope>NUCLEOTIDE SEQUENCE [LARGE SCALE GENOMIC DNA]</scope>
    <source>
        <strain evidence="4 5">DSM 45885</strain>
    </source>
</reference>
<dbReference type="Proteomes" id="UP000317685">
    <property type="component" value="Unassembled WGS sequence"/>
</dbReference>
<name>A0A561VTN2_9ACTN</name>
<keyword evidence="5" id="KW-1185">Reference proteome</keyword>
<protein>
    <submittedName>
        <fullName evidence="4">LPXTG-motif cell wall-anchored protein</fullName>
    </submittedName>
</protein>
<keyword evidence="2" id="KW-0812">Transmembrane</keyword>
<dbReference type="RefSeq" id="WP_145778315.1">
    <property type="nucleotide sequence ID" value="NZ_JBEZJF010000001.1"/>
</dbReference>
<evidence type="ECO:0000256" key="1">
    <source>
        <dbReference type="SAM" id="MobiDB-lite"/>
    </source>
</evidence>
<comment type="caution">
    <text evidence="4">The sequence shown here is derived from an EMBL/GenBank/DDBJ whole genome shotgun (WGS) entry which is preliminary data.</text>
</comment>
<feature type="signal peptide" evidence="3">
    <location>
        <begin position="1"/>
        <end position="24"/>
    </location>
</feature>
<evidence type="ECO:0000256" key="2">
    <source>
        <dbReference type="SAM" id="Phobius"/>
    </source>
</evidence>
<sequence>MRWKIPAGALIALAFLVPAAPAAAQFESPGLDAACQTVERKVYQDVRKLVAVDLDTPTDQEIRVLTAQLLHTANVDKLTVLQGVIDKQLKGTPEELRAFLKKDVPNVWMVDLRIKVGQSMTGAGVNVKNAAQVTLDNGSLDALLAYLNDGVYTARELDCASQPTPTPSVTPSVTPSATTTDAPTAAPSTSLAAAGGEGGGLPLTGANTATVVSVGGALLLLGGTGFLIGRRRRSRFVA</sequence>
<keyword evidence="2" id="KW-1133">Transmembrane helix</keyword>
<organism evidence="4 5">
    <name type="scientific">Micromonospora taraxaci</name>
    <dbReference type="NCBI Taxonomy" id="1316803"/>
    <lineage>
        <taxon>Bacteria</taxon>
        <taxon>Bacillati</taxon>
        <taxon>Actinomycetota</taxon>
        <taxon>Actinomycetes</taxon>
        <taxon>Micromonosporales</taxon>
        <taxon>Micromonosporaceae</taxon>
        <taxon>Micromonospora</taxon>
    </lineage>
</organism>
<dbReference type="GeneID" id="300125917"/>